<organism evidence="1">
    <name type="scientific">bioreactor metagenome</name>
    <dbReference type="NCBI Taxonomy" id="1076179"/>
    <lineage>
        <taxon>unclassified sequences</taxon>
        <taxon>metagenomes</taxon>
        <taxon>ecological metagenomes</taxon>
    </lineage>
</organism>
<comment type="caution">
    <text evidence="1">The sequence shown here is derived from an EMBL/GenBank/DDBJ whole genome shotgun (WGS) entry which is preliminary data.</text>
</comment>
<proteinExistence type="predicted"/>
<protein>
    <submittedName>
        <fullName evidence="1">Uncharacterized protein</fullName>
    </submittedName>
</protein>
<accession>A0A645HT75</accession>
<sequence length="148" mass="16435">MHRDDVRVFQLSGQPRFAHKTFEVGPRPLPEVGHDRHRHFTPGIPVVDQQNALHPAETDGTQEGIPFLRLYRQRREHIHSVAVGGVVGSRPDHLCFQLGSLRHLDRITPIFFRPAPASPQDATVAGPVRAAVAAAHRPAPPRGRQRTG</sequence>
<dbReference type="AlphaFoldDB" id="A0A645HT75"/>
<reference evidence="1" key="1">
    <citation type="submission" date="2019-08" db="EMBL/GenBank/DDBJ databases">
        <authorList>
            <person name="Kucharzyk K."/>
            <person name="Murdoch R.W."/>
            <person name="Higgins S."/>
            <person name="Loffler F."/>
        </authorList>
    </citation>
    <scope>NUCLEOTIDE SEQUENCE</scope>
</reference>
<dbReference type="EMBL" id="VSSQ01099693">
    <property type="protein sequence ID" value="MPN42157.1"/>
    <property type="molecule type" value="Genomic_DNA"/>
</dbReference>
<name>A0A645HT75_9ZZZZ</name>
<gene>
    <name evidence="1" type="ORF">SDC9_189713</name>
</gene>
<evidence type="ECO:0000313" key="1">
    <source>
        <dbReference type="EMBL" id="MPN42157.1"/>
    </source>
</evidence>